<accession>A0A0F9A9I1</accession>
<sequence length="24" mass="2732">ELLVDVHVKSVFPNENSDIFTCIL</sequence>
<comment type="caution">
    <text evidence="1">The sequence shown here is derived from an EMBL/GenBank/DDBJ whole genome shotgun (WGS) entry which is preliminary data.</text>
</comment>
<dbReference type="AlphaFoldDB" id="A0A0F9A9I1"/>
<evidence type="ECO:0000313" key="1">
    <source>
        <dbReference type="EMBL" id="KKK94825.1"/>
    </source>
</evidence>
<organism evidence="1">
    <name type="scientific">marine sediment metagenome</name>
    <dbReference type="NCBI Taxonomy" id="412755"/>
    <lineage>
        <taxon>unclassified sequences</taxon>
        <taxon>metagenomes</taxon>
        <taxon>ecological metagenomes</taxon>
    </lineage>
</organism>
<gene>
    <name evidence="1" type="ORF">LCGC14_2678980</name>
</gene>
<dbReference type="EMBL" id="LAZR01047181">
    <property type="protein sequence ID" value="KKK94825.1"/>
    <property type="molecule type" value="Genomic_DNA"/>
</dbReference>
<reference evidence="1" key="1">
    <citation type="journal article" date="2015" name="Nature">
        <title>Complex archaea that bridge the gap between prokaryotes and eukaryotes.</title>
        <authorList>
            <person name="Spang A."/>
            <person name="Saw J.H."/>
            <person name="Jorgensen S.L."/>
            <person name="Zaremba-Niedzwiedzka K."/>
            <person name="Martijn J."/>
            <person name="Lind A.E."/>
            <person name="van Eijk R."/>
            <person name="Schleper C."/>
            <person name="Guy L."/>
            <person name="Ettema T.J."/>
        </authorList>
    </citation>
    <scope>NUCLEOTIDE SEQUENCE</scope>
</reference>
<protein>
    <submittedName>
        <fullName evidence="1">Uncharacterized protein</fullName>
    </submittedName>
</protein>
<proteinExistence type="predicted"/>
<feature type="non-terminal residue" evidence="1">
    <location>
        <position position="1"/>
    </location>
</feature>
<name>A0A0F9A9I1_9ZZZZ</name>